<dbReference type="OrthoDB" id="7762993at2"/>
<dbReference type="EMBL" id="FZQB01000003">
    <property type="protein sequence ID" value="SNT72671.1"/>
    <property type="molecule type" value="Genomic_DNA"/>
</dbReference>
<evidence type="ECO:0000313" key="1">
    <source>
        <dbReference type="EMBL" id="SNT72671.1"/>
    </source>
</evidence>
<dbReference type="RefSeq" id="WP_143811437.1">
    <property type="nucleotide sequence ID" value="NZ_CP067129.1"/>
</dbReference>
<dbReference type="Proteomes" id="UP000198307">
    <property type="component" value="Unassembled WGS sequence"/>
</dbReference>
<protein>
    <recommendedName>
        <fullName evidence="3">Sulfotransferase family protein</fullName>
    </recommendedName>
</protein>
<name>A0A239PQW1_9RHOB</name>
<organism evidence="1 2">
    <name type="scientific">Paracoccus seriniphilus</name>
    <dbReference type="NCBI Taxonomy" id="184748"/>
    <lineage>
        <taxon>Bacteria</taxon>
        <taxon>Pseudomonadati</taxon>
        <taxon>Pseudomonadota</taxon>
        <taxon>Alphaproteobacteria</taxon>
        <taxon>Rhodobacterales</taxon>
        <taxon>Paracoccaceae</taxon>
        <taxon>Paracoccus</taxon>
    </lineage>
</organism>
<gene>
    <name evidence="1" type="ORF">SAMN05444959_103169</name>
</gene>
<evidence type="ECO:0008006" key="3">
    <source>
        <dbReference type="Google" id="ProtNLM"/>
    </source>
</evidence>
<dbReference type="AlphaFoldDB" id="A0A239PQW1"/>
<keyword evidence="2" id="KW-1185">Reference proteome</keyword>
<proteinExistence type="predicted"/>
<sequence length="282" mass="31044">MSAEHISGSGGRRRLIMHLGVHKTSSTAIQRHLYRNAQTLSDRLIVRTPVPQTPMQALGQAAMRFSLTPSSDTETLLKVALGEVLDSLPDNDLPVLISHENVAGAPPGKGGETRLYPALPRIAALIQKRARDFDLSFVFYSRGMKSWRSSLWAQIVRSEGYDREFSVFARETQDLPGWGDLRKRMASAVGGDHVVRFRLEDEESFARPGTQLLRHAGLSDEQIAALPELSGSSNERLRPAATEFIRQVNGLSLNPHARKKVADLVAEAQNLFTAETPSEGAL</sequence>
<evidence type="ECO:0000313" key="2">
    <source>
        <dbReference type="Proteomes" id="UP000198307"/>
    </source>
</evidence>
<reference evidence="1 2" key="1">
    <citation type="submission" date="2017-07" db="EMBL/GenBank/DDBJ databases">
        <authorList>
            <person name="Sun Z.S."/>
            <person name="Albrecht U."/>
            <person name="Echele G."/>
            <person name="Lee C.C."/>
        </authorList>
    </citation>
    <scope>NUCLEOTIDE SEQUENCE [LARGE SCALE GENOMIC DNA]</scope>
    <source>
        <strain evidence="1 2">DSM 14827</strain>
    </source>
</reference>
<accession>A0A239PQW1</accession>